<accession>A0A081NWM8</accession>
<name>A0A081NWM8_9BACL</name>
<evidence type="ECO:0000313" key="1">
    <source>
        <dbReference type="EMBL" id="KEQ22851.1"/>
    </source>
</evidence>
<sequence>MAQNQPGIYENRVMELLGSLAEMLLKKEQPKEPFAEYPDLLYAEDVINITRWSSSHTYSVMKRPNFPLANGGEKPYCVFKRDFIRWLEREVP</sequence>
<evidence type="ECO:0000313" key="2">
    <source>
        <dbReference type="Proteomes" id="UP000028123"/>
    </source>
</evidence>
<dbReference type="RefSeq" id="WP_036690148.1">
    <property type="nucleotide sequence ID" value="NZ_JNVM01000031.1"/>
</dbReference>
<comment type="caution">
    <text evidence="1">The sequence shown here is derived from an EMBL/GenBank/DDBJ whole genome shotgun (WGS) entry which is preliminary data.</text>
</comment>
<evidence type="ECO:0008006" key="3">
    <source>
        <dbReference type="Google" id="ProtNLM"/>
    </source>
</evidence>
<dbReference type="EMBL" id="JNVM01000031">
    <property type="protein sequence ID" value="KEQ22851.1"/>
    <property type="molecule type" value="Genomic_DNA"/>
</dbReference>
<proteinExistence type="predicted"/>
<keyword evidence="2" id="KW-1185">Reference proteome</keyword>
<gene>
    <name evidence="1" type="ORF">ET33_21105</name>
</gene>
<reference evidence="1 2" key="1">
    <citation type="submission" date="2014-06" db="EMBL/GenBank/DDBJ databases">
        <title>Draft genome sequence of Paenibacillus sp. MSt1.</title>
        <authorList>
            <person name="Aw Y.K."/>
            <person name="Ong K.S."/>
            <person name="Gan H.M."/>
            <person name="Lee S.M."/>
        </authorList>
    </citation>
    <scope>NUCLEOTIDE SEQUENCE [LARGE SCALE GENOMIC DNA]</scope>
    <source>
        <strain evidence="1 2">MSt1</strain>
    </source>
</reference>
<organism evidence="1 2">
    <name type="scientific">Paenibacillus tyrfis</name>
    <dbReference type="NCBI Taxonomy" id="1501230"/>
    <lineage>
        <taxon>Bacteria</taxon>
        <taxon>Bacillati</taxon>
        <taxon>Bacillota</taxon>
        <taxon>Bacilli</taxon>
        <taxon>Bacillales</taxon>
        <taxon>Paenibacillaceae</taxon>
        <taxon>Paenibacillus</taxon>
    </lineage>
</organism>
<dbReference type="Proteomes" id="UP000028123">
    <property type="component" value="Unassembled WGS sequence"/>
</dbReference>
<protein>
    <recommendedName>
        <fullName evidence="3">DNA-binding protein</fullName>
    </recommendedName>
</protein>
<dbReference type="AlphaFoldDB" id="A0A081NWM8"/>